<accession>A0A7J6PKR5</accession>
<feature type="region of interest" description="Disordered" evidence="1">
    <location>
        <begin position="44"/>
        <end position="74"/>
    </location>
</feature>
<dbReference type="EMBL" id="JABANP010000008">
    <property type="protein sequence ID" value="KAF4696723.1"/>
    <property type="molecule type" value="Genomic_DNA"/>
</dbReference>
<dbReference type="AlphaFoldDB" id="A0A7J6PKR5"/>
<evidence type="ECO:0000313" key="3">
    <source>
        <dbReference type="Proteomes" id="UP000541610"/>
    </source>
</evidence>
<evidence type="ECO:0000313" key="2">
    <source>
        <dbReference type="EMBL" id="KAF4696723.1"/>
    </source>
</evidence>
<proteinExistence type="predicted"/>
<evidence type="ECO:0000256" key="1">
    <source>
        <dbReference type="SAM" id="MobiDB-lite"/>
    </source>
</evidence>
<feature type="compositionally biased region" description="Basic and acidic residues" evidence="1">
    <location>
        <begin position="61"/>
        <end position="74"/>
    </location>
</feature>
<gene>
    <name evidence="2" type="ORF">FOZ60_015624</name>
</gene>
<comment type="caution">
    <text evidence="2">The sequence shown here is derived from an EMBL/GenBank/DDBJ whole genome shotgun (WGS) entry which is preliminary data.</text>
</comment>
<organism evidence="2 3">
    <name type="scientific">Perkinsus olseni</name>
    <name type="common">Perkinsus atlanticus</name>
    <dbReference type="NCBI Taxonomy" id="32597"/>
    <lineage>
        <taxon>Eukaryota</taxon>
        <taxon>Sar</taxon>
        <taxon>Alveolata</taxon>
        <taxon>Perkinsozoa</taxon>
        <taxon>Perkinsea</taxon>
        <taxon>Perkinsida</taxon>
        <taxon>Perkinsidae</taxon>
        <taxon>Perkinsus</taxon>
    </lineage>
</organism>
<reference evidence="2 3" key="1">
    <citation type="submission" date="2020-04" db="EMBL/GenBank/DDBJ databases">
        <title>Perkinsus olseni comparative genomics.</title>
        <authorList>
            <person name="Bogema D.R."/>
        </authorList>
    </citation>
    <scope>NUCLEOTIDE SEQUENCE [LARGE SCALE GENOMIC DNA]</scope>
    <source>
        <strain evidence="2">00978-12</strain>
    </source>
</reference>
<name>A0A7J6PKR5_PEROL</name>
<sequence>MITSSSMKTPHRASGKKPPASTAVQLLGHEWIGLRVSREYCNAEGVGSRRPKHGIGGPRHSRVELGPRENRRHH</sequence>
<protein>
    <submittedName>
        <fullName evidence="2">Uncharacterized protein</fullName>
    </submittedName>
</protein>
<feature type="region of interest" description="Disordered" evidence="1">
    <location>
        <begin position="1"/>
        <end position="23"/>
    </location>
</feature>
<dbReference type="Proteomes" id="UP000541610">
    <property type="component" value="Unassembled WGS sequence"/>
</dbReference>